<gene>
    <name evidence="1" type="ORF">CWC20_00125</name>
</gene>
<sequence length="177" mass="19877">MTIKKAKAPVLGLVYNLVFDPKVRSEFNKTPKKVAEVFGLTESEYDNLITANSTGDFQTTLGELLSKEVGSQLSKPQLLIPNSEDYINTPTISATYNLLHNGSVSDYIQHEEGKVTEEDKQRYTNFFDTFGISDKKVQEAFETWVPEVNELTKSINSELKEVVKEDFSKPDAGPKFS</sequence>
<keyword evidence="2" id="KW-1185">Reference proteome</keyword>
<organism evidence="1 2">
    <name type="scientific">Pseudoalteromonas aurantia</name>
    <dbReference type="NCBI Taxonomy" id="43654"/>
    <lineage>
        <taxon>Bacteria</taxon>
        <taxon>Pseudomonadati</taxon>
        <taxon>Pseudomonadota</taxon>
        <taxon>Gammaproteobacteria</taxon>
        <taxon>Alteromonadales</taxon>
        <taxon>Pseudoalteromonadaceae</taxon>
        <taxon>Pseudoalteromonas</taxon>
    </lineage>
</organism>
<comment type="caution">
    <text evidence="1">The sequence shown here is derived from an EMBL/GenBank/DDBJ whole genome shotgun (WGS) entry which is preliminary data.</text>
</comment>
<accession>A0ABY2W376</accession>
<name>A0ABY2W376_9GAMM</name>
<evidence type="ECO:0000313" key="2">
    <source>
        <dbReference type="Proteomes" id="UP000307164"/>
    </source>
</evidence>
<reference evidence="2" key="2">
    <citation type="submission" date="2019-06" db="EMBL/GenBank/DDBJ databases">
        <title>Co-occurence of chitin degradation, pigmentation and bioactivity in marine Pseudoalteromonas.</title>
        <authorList>
            <person name="Sonnenschein E.C."/>
            <person name="Bech P.K."/>
        </authorList>
    </citation>
    <scope>NUCLEOTIDE SEQUENCE [LARGE SCALE GENOMIC DNA]</scope>
    <source>
        <strain evidence="2">S3895</strain>
    </source>
</reference>
<reference evidence="1 2" key="1">
    <citation type="submission" date="2018-01" db="EMBL/GenBank/DDBJ databases">
        <authorList>
            <person name="Paulsen S."/>
            <person name="Gram L.K."/>
        </authorList>
    </citation>
    <scope>NUCLEOTIDE SEQUENCE [LARGE SCALE GENOMIC DNA]</scope>
    <source>
        <strain evidence="1 2">S3895</strain>
    </source>
</reference>
<dbReference type="EMBL" id="PNBW01000002">
    <property type="protein sequence ID" value="TMO79061.1"/>
    <property type="molecule type" value="Genomic_DNA"/>
</dbReference>
<dbReference type="Proteomes" id="UP000307164">
    <property type="component" value="Unassembled WGS sequence"/>
</dbReference>
<protein>
    <recommendedName>
        <fullName evidence="3">DUF2059 domain-containing protein</fullName>
    </recommendedName>
</protein>
<evidence type="ECO:0008006" key="3">
    <source>
        <dbReference type="Google" id="ProtNLM"/>
    </source>
</evidence>
<proteinExistence type="predicted"/>
<dbReference type="RefSeq" id="WP_138676074.1">
    <property type="nucleotide sequence ID" value="NZ_PNBW01000002.1"/>
</dbReference>
<evidence type="ECO:0000313" key="1">
    <source>
        <dbReference type="EMBL" id="TMO79061.1"/>
    </source>
</evidence>